<keyword evidence="5" id="KW-1185">Reference proteome</keyword>
<dbReference type="PRINTS" id="PR00455">
    <property type="entry name" value="HTHTETR"/>
</dbReference>
<dbReference type="Proteomes" id="UP000192708">
    <property type="component" value="Unassembled WGS sequence"/>
</dbReference>
<dbReference type="PANTHER" id="PTHR30055:SF181">
    <property type="entry name" value="BLR6905 PROTEIN"/>
    <property type="match status" value="1"/>
</dbReference>
<dbReference type="PROSITE" id="PS50977">
    <property type="entry name" value="HTH_TETR_2"/>
    <property type="match status" value="1"/>
</dbReference>
<reference evidence="4 5" key="1">
    <citation type="submission" date="2017-04" db="EMBL/GenBank/DDBJ databases">
        <authorList>
            <person name="Afonso C.L."/>
            <person name="Miller P.J."/>
            <person name="Scott M.A."/>
            <person name="Spackman E."/>
            <person name="Goraichik I."/>
            <person name="Dimitrov K.M."/>
            <person name="Suarez D.L."/>
            <person name="Swayne D.E."/>
        </authorList>
    </citation>
    <scope>NUCLEOTIDE SEQUENCE [LARGE SCALE GENOMIC DNA]</scope>
    <source>
        <strain evidence="4 5">VK13</strain>
    </source>
</reference>
<dbReference type="SUPFAM" id="SSF46689">
    <property type="entry name" value="Homeodomain-like"/>
    <property type="match status" value="1"/>
</dbReference>
<accession>A0A1W1ZG97</accession>
<dbReference type="GO" id="GO:0003700">
    <property type="term" value="F:DNA-binding transcription factor activity"/>
    <property type="evidence" value="ECO:0007669"/>
    <property type="project" value="TreeGrafter"/>
</dbReference>
<name>A0A1W1ZG97_9BURK</name>
<dbReference type="Gene3D" id="1.10.357.10">
    <property type="entry name" value="Tetracycline Repressor, domain 2"/>
    <property type="match status" value="1"/>
</dbReference>
<dbReference type="InterPro" id="IPR050109">
    <property type="entry name" value="HTH-type_TetR-like_transc_reg"/>
</dbReference>
<protein>
    <submittedName>
        <fullName evidence="4">Transcriptional regulator, TetR family</fullName>
    </submittedName>
</protein>
<evidence type="ECO:0000259" key="3">
    <source>
        <dbReference type="PROSITE" id="PS50977"/>
    </source>
</evidence>
<dbReference type="OrthoDB" id="9816320at2"/>
<evidence type="ECO:0000313" key="4">
    <source>
        <dbReference type="EMBL" id="SMC47202.1"/>
    </source>
</evidence>
<gene>
    <name evidence="4" type="ORF">SAMN06296008_10589</name>
</gene>
<dbReference type="PANTHER" id="PTHR30055">
    <property type="entry name" value="HTH-TYPE TRANSCRIPTIONAL REGULATOR RUTR"/>
    <property type="match status" value="1"/>
</dbReference>
<proteinExistence type="predicted"/>
<evidence type="ECO:0000256" key="2">
    <source>
        <dbReference type="PROSITE-ProRule" id="PRU00335"/>
    </source>
</evidence>
<feature type="DNA-binding region" description="H-T-H motif" evidence="2">
    <location>
        <begin position="46"/>
        <end position="65"/>
    </location>
</feature>
<organism evidence="4 5">
    <name type="scientific">Polynucleobacter kasalickyi</name>
    <dbReference type="NCBI Taxonomy" id="1938817"/>
    <lineage>
        <taxon>Bacteria</taxon>
        <taxon>Pseudomonadati</taxon>
        <taxon>Pseudomonadota</taxon>
        <taxon>Betaproteobacteria</taxon>
        <taxon>Burkholderiales</taxon>
        <taxon>Burkholderiaceae</taxon>
        <taxon>Polynucleobacter</taxon>
    </lineage>
</organism>
<sequence>MVKAKDLVVDKQISPTPRKRLKREERDREIAAAAVAFFAEVGFDGDTRELARRLGVTQSLIFRYFPSKAALIERVYQEVYVGRWNPYWETIIADRTVPLKDRLLRFYKDYSKISLTYDWVRIFMFSGLKGEDINTRYLKFLRSRILEPIAIEVRAELGLPSIQEIPLKESEIELAWGINSRTFYLGQRRWIFNIPLSLDIDEIVEHTIITYLAGAKTVVPMLIKQD</sequence>
<dbReference type="Pfam" id="PF00440">
    <property type="entry name" value="TetR_N"/>
    <property type="match status" value="1"/>
</dbReference>
<feature type="domain" description="HTH tetR-type" evidence="3">
    <location>
        <begin position="24"/>
        <end position="83"/>
    </location>
</feature>
<keyword evidence="1 2" id="KW-0238">DNA-binding</keyword>
<dbReference type="STRING" id="1938817.SAMN06296008_10589"/>
<evidence type="ECO:0000256" key="1">
    <source>
        <dbReference type="ARBA" id="ARBA00023125"/>
    </source>
</evidence>
<dbReference type="RefSeq" id="WP_084283249.1">
    <property type="nucleotide sequence ID" value="NZ_FWXJ01000005.1"/>
</dbReference>
<dbReference type="EMBL" id="FWXJ01000005">
    <property type="protein sequence ID" value="SMC47202.1"/>
    <property type="molecule type" value="Genomic_DNA"/>
</dbReference>
<dbReference type="AlphaFoldDB" id="A0A1W1ZG97"/>
<dbReference type="GO" id="GO:0000976">
    <property type="term" value="F:transcription cis-regulatory region binding"/>
    <property type="evidence" value="ECO:0007669"/>
    <property type="project" value="TreeGrafter"/>
</dbReference>
<dbReference type="InterPro" id="IPR009057">
    <property type="entry name" value="Homeodomain-like_sf"/>
</dbReference>
<dbReference type="InterPro" id="IPR001647">
    <property type="entry name" value="HTH_TetR"/>
</dbReference>
<evidence type="ECO:0000313" key="5">
    <source>
        <dbReference type="Proteomes" id="UP000192708"/>
    </source>
</evidence>